<dbReference type="EMBL" id="VXIS01000112">
    <property type="protein sequence ID" value="KAA8904176.1"/>
    <property type="molecule type" value="Genomic_DNA"/>
</dbReference>
<dbReference type="GO" id="GO:0030246">
    <property type="term" value="F:carbohydrate binding"/>
    <property type="evidence" value="ECO:0007669"/>
    <property type="project" value="InterPro"/>
</dbReference>
<feature type="domain" description="Endo-1,3(4)-beta-glucanase 1 carbohydrate binding" evidence="2">
    <location>
        <begin position="83"/>
        <end position="127"/>
    </location>
</feature>
<protein>
    <recommendedName>
        <fullName evidence="2">Endo-1,3(4)-beta-glucanase 1 carbohydrate binding domain-containing protein</fullName>
    </recommendedName>
</protein>
<keyword evidence="1" id="KW-0732">Signal</keyword>
<dbReference type="InParanoid" id="A0A5J5EUQ6"/>
<evidence type="ECO:0000256" key="1">
    <source>
        <dbReference type="SAM" id="SignalP"/>
    </source>
</evidence>
<evidence type="ECO:0000313" key="4">
    <source>
        <dbReference type="Proteomes" id="UP000326924"/>
    </source>
</evidence>
<comment type="caution">
    <text evidence="3">The sequence shown here is derived from an EMBL/GenBank/DDBJ whole genome shotgun (WGS) entry which is preliminary data.</text>
</comment>
<evidence type="ECO:0000313" key="3">
    <source>
        <dbReference type="EMBL" id="KAA8904176.1"/>
    </source>
</evidence>
<evidence type="ECO:0000259" key="2">
    <source>
        <dbReference type="Pfam" id="PF10645"/>
    </source>
</evidence>
<feature type="domain" description="Endo-1,3(4)-beta-glucanase 1 carbohydrate binding" evidence="2">
    <location>
        <begin position="29"/>
        <end position="78"/>
    </location>
</feature>
<feature type="signal peptide" evidence="1">
    <location>
        <begin position="1"/>
        <end position="18"/>
    </location>
</feature>
<dbReference type="Pfam" id="PF10645">
    <property type="entry name" value="Carb_bind"/>
    <property type="match status" value="2"/>
</dbReference>
<accession>A0A5J5EUQ6</accession>
<keyword evidence="4" id="KW-1185">Reference proteome</keyword>
<dbReference type="AlphaFoldDB" id="A0A5J5EUQ6"/>
<sequence length="130" mass="14193">MQFLVVITTIALAASASAGVIVERALRYCDKQPYYDDKYTCYPQNGYLLCPISGGVIYQPCGKACFNPADYGCINGQLVPTGTCNGQVYDKNSYVCVNNFLCPKAFPNVCGTACYSLSQYHCENGHLVQN</sequence>
<dbReference type="OrthoDB" id="5430620at2759"/>
<organism evidence="3 4">
    <name type="scientific">Sphaerosporella brunnea</name>
    <dbReference type="NCBI Taxonomy" id="1250544"/>
    <lineage>
        <taxon>Eukaryota</taxon>
        <taxon>Fungi</taxon>
        <taxon>Dikarya</taxon>
        <taxon>Ascomycota</taxon>
        <taxon>Pezizomycotina</taxon>
        <taxon>Pezizomycetes</taxon>
        <taxon>Pezizales</taxon>
        <taxon>Pyronemataceae</taxon>
        <taxon>Sphaerosporella</taxon>
    </lineage>
</organism>
<dbReference type="Proteomes" id="UP000326924">
    <property type="component" value="Unassembled WGS sequence"/>
</dbReference>
<reference evidence="3 4" key="1">
    <citation type="submission" date="2019-09" db="EMBL/GenBank/DDBJ databases">
        <title>Draft genome of the ectomycorrhizal ascomycete Sphaerosporella brunnea.</title>
        <authorList>
            <consortium name="DOE Joint Genome Institute"/>
            <person name="Benucci G.M."/>
            <person name="Marozzi G."/>
            <person name="Antonielli L."/>
            <person name="Sanchez S."/>
            <person name="Marco P."/>
            <person name="Wang X."/>
            <person name="Falini L.B."/>
            <person name="Barry K."/>
            <person name="Haridas S."/>
            <person name="Lipzen A."/>
            <person name="Labutti K."/>
            <person name="Grigoriev I.V."/>
            <person name="Murat C."/>
            <person name="Martin F."/>
            <person name="Albertini E."/>
            <person name="Donnini D."/>
            <person name="Bonito G."/>
        </authorList>
    </citation>
    <scope>NUCLEOTIDE SEQUENCE [LARGE SCALE GENOMIC DNA]</scope>
    <source>
        <strain evidence="3 4">Sb_GMNB300</strain>
    </source>
</reference>
<feature type="chain" id="PRO_5023909848" description="Endo-1,3(4)-beta-glucanase 1 carbohydrate binding domain-containing protein" evidence="1">
    <location>
        <begin position="19"/>
        <end position="130"/>
    </location>
</feature>
<name>A0A5J5EUQ6_9PEZI</name>
<dbReference type="InterPro" id="IPR018909">
    <property type="entry name" value="Eng1_septum"/>
</dbReference>
<gene>
    <name evidence="3" type="ORF">FN846DRAFT_813651</name>
</gene>
<proteinExistence type="predicted"/>